<organism evidence="1 2">
    <name type="scientific">Entomophthora muscae</name>
    <dbReference type="NCBI Taxonomy" id="34485"/>
    <lineage>
        <taxon>Eukaryota</taxon>
        <taxon>Fungi</taxon>
        <taxon>Fungi incertae sedis</taxon>
        <taxon>Zoopagomycota</taxon>
        <taxon>Entomophthoromycotina</taxon>
        <taxon>Entomophthoromycetes</taxon>
        <taxon>Entomophthorales</taxon>
        <taxon>Entomophthoraceae</taxon>
        <taxon>Entomophthora</taxon>
    </lineage>
</organism>
<name>A0ACC2SNT3_9FUNG</name>
<accession>A0ACC2SNT3</accession>
<sequence>MITATVASKLKIVSFGSINGDLEQLTQKMSSIQSSKAGPFDLFLIVGDLFSTDQSLNEELGESLLQNTFKFPVPTYFIIGSIPLPGSLANKFSRGGDICENLTYLGKAGVLKTASGAKLAYLSGHGLQTASSDEKYSEQDVQPLLEDSAATNIDILLTHDWPDSVHYNSPKWKVQLDAKVPSSSKLISRIAAKLQPKYHFAAPSQGVFFEREPFKTVCVQEGFPSDQSRFNVTRFISLGSIEAKQRWVYAMNLAQGTLPFHESELPPKTTATPYRISSKPALPEQTPPVTVAMPQKPAEETFYQPLAIDRRPEKRPYQDGQSQDSNPRKLRPGYVCRICQGTDHYITDCPSKTTRQKGLNPQECWFCLANPKVTKHLIVSLGNSIYMSMAKGSLVDPFGPTCLVPGGGNLVLVSILHVTSFLSAAPETCAALAGEIAAAKKAITDMYNKHGAAPVFFEAYRPGGQHAHLQVAPVPLALVPQLEEAFTSAGTVAGLELSLETRADPNCAYFQVQLPNGIVLTGLIPKSVRFNLSFGREVLGNLLGTPERIDWRQCEFTLEQEQTIRNTFAEAFKPFSPFTE</sequence>
<dbReference type="EMBL" id="QTSX02004556">
    <property type="protein sequence ID" value="KAJ9064023.1"/>
    <property type="molecule type" value="Genomic_DNA"/>
</dbReference>
<protein>
    <submittedName>
        <fullName evidence="1">Uncharacterized protein</fullName>
    </submittedName>
</protein>
<comment type="caution">
    <text evidence="1">The sequence shown here is derived from an EMBL/GenBank/DDBJ whole genome shotgun (WGS) entry which is preliminary data.</text>
</comment>
<keyword evidence="2" id="KW-1185">Reference proteome</keyword>
<proteinExistence type="predicted"/>
<evidence type="ECO:0000313" key="1">
    <source>
        <dbReference type="EMBL" id="KAJ9064023.1"/>
    </source>
</evidence>
<reference evidence="1" key="1">
    <citation type="submission" date="2022-04" db="EMBL/GenBank/DDBJ databases">
        <title>Genome of the entomopathogenic fungus Entomophthora muscae.</title>
        <authorList>
            <person name="Elya C."/>
            <person name="Lovett B.R."/>
            <person name="Lee E."/>
            <person name="Macias A.M."/>
            <person name="Hajek A.E."/>
            <person name="De Bivort B.L."/>
            <person name="Kasson M.T."/>
            <person name="De Fine Licht H.H."/>
            <person name="Stajich J.E."/>
        </authorList>
    </citation>
    <scope>NUCLEOTIDE SEQUENCE</scope>
    <source>
        <strain evidence="1">Berkeley</strain>
    </source>
</reference>
<evidence type="ECO:0000313" key="2">
    <source>
        <dbReference type="Proteomes" id="UP001165960"/>
    </source>
</evidence>
<dbReference type="Proteomes" id="UP001165960">
    <property type="component" value="Unassembled WGS sequence"/>
</dbReference>
<gene>
    <name evidence="1" type="ORF">DSO57_1034812</name>
</gene>